<sequence length="77" mass="8692">MDDLLNFLLEPLVSDIKTIKIEKAEQDQNLRYLVTIPKEDIAKVIGKGGKMIKAIKNLLRVRGVKENIFASIEVLEA</sequence>
<proteinExistence type="predicted"/>
<evidence type="ECO:0000313" key="4">
    <source>
        <dbReference type="EMBL" id="OGE08925.1"/>
    </source>
</evidence>
<evidence type="ECO:0000256" key="1">
    <source>
        <dbReference type="ARBA" id="ARBA00022490"/>
    </source>
</evidence>
<dbReference type="PROSITE" id="PS50084">
    <property type="entry name" value="KH_TYPE_1"/>
    <property type="match status" value="1"/>
</dbReference>
<evidence type="ECO:0000256" key="2">
    <source>
        <dbReference type="ARBA" id="ARBA00022884"/>
    </source>
</evidence>
<dbReference type="Gene3D" id="3.30.300.20">
    <property type="match status" value="1"/>
</dbReference>
<evidence type="ECO:0000256" key="3">
    <source>
        <dbReference type="PROSITE-ProRule" id="PRU00117"/>
    </source>
</evidence>
<dbReference type="InterPro" id="IPR009019">
    <property type="entry name" value="KH_sf_prok-type"/>
</dbReference>
<protein>
    <submittedName>
        <fullName evidence="4">Uncharacterized protein</fullName>
    </submittedName>
</protein>
<dbReference type="AlphaFoldDB" id="A0A1F5HY69"/>
<dbReference type="InterPro" id="IPR015946">
    <property type="entry name" value="KH_dom-like_a/b"/>
</dbReference>
<accession>A0A1F5HY69</accession>
<dbReference type="PANTHER" id="PTHR34654:SF1">
    <property type="entry name" value="RNA-BINDING PROTEIN KHPA"/>
    <property type="match status" value="1"/>
</dbReference>
<keyword evidence="1" id="KW-0963">Cytoplasm</keyword>
<evidence type="ECO:0000313" key="5">
    <source>
        <dbReference type="Proteomes" id="UP000179227"/>
    </source>
</evidence>
<dbReference type="SUPFAM" id="SSF54814">
    <property type="entry name" value="Prokaryotic type KH domain (KH-domain type II)"/>
    <property type="match status" value="1"/>
</dbReference>
<organism evidence="4 5">
    <name type="scientific">Candidatus Curtissbacteria bacterium RIFCSPLOWO2_01_FULL_42_26</name>
    <dbReference type="NCBI Taxonomy" id="1797729"/>
    <lineage>
        <taxon>Bacteria</taxon>
        <taxon>Candidatus Curtissiibacteriota</taxon>
    </lineage>
</organism>
<keyword evidence="2 3" id="KW-0694">RNA-binding</keyword>
<dbReference type="Proteomes" id="UP000179227">
    <property type="component" value="Unassembled WGS sequence"/>
</dbReference>
<dbReference type="EMBL" id="MFBS01000030">
    <property type="protein sequence ID" value="OGE08925.1"/>
    <property type="molecule type" value="Genomic_DNA"/>
</dbReference>
<dbReference type="GO" id="GO:0003723">
    <property type="term" value="F:RNA binding"/>
    <property type="evidence" value="ECO:0007669"/>
    <property type="project" value="UniProtKB-UniRule"/>
</dbReference>
<dbReference type="STRING" id="1797729.A3A60_01050"/>
<comment type="caution">
    <text evidence="4">The sequence shown here is derived from an EMBL/GenBank/DDBJ whole genome shotgun (WGS) entry which is preliminary data.</text>
</comment>
<dbReference type="PANTHER" id="PTHR34654">
    <property type="entry name" value="UPF0109 PROTEIN SCO5592"/>
    <property type="match status" value="1"/>
</dbReference>
<dbReference type="Pfam" id="PF13083">
    <property type="entry name" value="KH_KhpA-B"/>
    <property type="match status" value="1"/>
</dbReference>
<gene>
    <name evidence="4" type="ORF">A3A60_01050</name>
</gene>
<name>A0A1F5HY69_9BACT</name>
<dbReference type="InterPro" id="IPR020627">
    <property type="entry name" value="KhpA"/>
</dbReference>
<reference evidence="4 5" key="1">
    <citation type="journal article" date="2016" name="Nat. Commun.">
        <title>Thousands of microbial genomes shed light on interconnected biogeochemical processes in an aquifer system.</title>
        <authorList>
            <person name="Anantharaman K."/>
            <person name="Brown C.T."/>
            <person name="Hug L.A."/>
            <person name="Sharon I."/>
            <person name="Castelle C.J."/>
            <person name="Probst A.J."/>
            <person name="Thomas B.C."/>
            <person name="Singh A."/>
            <person name="Wilkins M.J."/>
            <person name="Karaoz U."/>
            <person name="Brodie E.L."/>
            <person name="Williams K.H."/>
            <person name="Hubbard S.S."/>
            <person name="Banfield J.F."/>
        </authorList>
    </citation>
    <scope>NUCLEOTIDE SEQUENCE [LARGE SCALE GENOMIC DNA]</scope>
</reference>